<dbReference type="InterPro" id="IPR011059">
    <property type="entry name" value="Metal-dep_hydrolase_composite"/>
</dbReference>
<dbReference type="InterPro" id="IPR032466">
    <property type="entry name" value="Metal_Hydrolase"/>
</dbReference>
<evidence type="ECO:0000313" key="2">
    <source>
        <dbReference type="EMBL" id="ETW95639.1"/>
    </source>
</evidence>
<gene>
    <name evidence="2" type="ORF">ETSY1_29785</name>
</gene>
<accession>W4LCH8</accession>
<dbReference type="InterPro" id="IPR033932">
    <property type="entry name" value="YtcJ-like"/>
</dbReference>
<feature type="domain" description="Amidohydrolase 3" evidence="1">
    <location>
        <begin position="54"/>
        <end position="540"/>
    </location>
</feature>
<dbReference type="EMBL" id="AZHW01000892">
    <property type="protein sequence ID" value="ETW95639.1"/>
    <property type="molecule type" value="Genomic_DNA"/>
</dbReference>
<sequence>MSTTIYSARRILTMNPSNPEASHVAVRDGRILGAGRLEDLAGWGDHAIDNRFTDKVLMPGLVEGHSHLMEGTFWRYVYCGYFDRLDPDGRMWPGAKSIDEAIGTLANVEATLDEPEAPLAGWALDPIYFGSKRCTRQDLDQVSTRRPIGVLHASGHIMNVNTRTLELAELLRPGIQHDGVPLGEDGLPTGELKGPDAMMMVGHHVGFDRDVLACDEAGLRQFARLCVRQGVTTAADLASQLPDDAVDMMLRVTGEAEFPARVVSLRRMIQLTPKEMVERALELRGRSTDRLRLGIIKVVSDGSIQGFSARLRWPGYYNGAPNGLWYVAPEQLQEMYDLALENGVQIHTHTNGDEATALALDTLERALVKHPWADHRFTLQHCQLADGAQFRRMKALGMCVNLFPNHHYYWGDQHYAMTVGPERAERMNACATALASGVPMAIHSDAPVTPLGPLFTAWCAVNRLTATGRQLGAHERIGVADALRTITLGAAYTLKLDGEIGSIETGKRADFAVLEDDPLEIGGDRLKDVRIWGTVQGGRVFPATEI</sequence>
<proteinExistence type="predicted"/>
<dbReference type="SUPFAM" id="SSF51338">
    <property type="entry name" value="Composite domain of metallo-dependent hydrolases"/>
    <property type="match status" value="1"/>
</dbReference>
<dbReference type="Gene3D" id="3.10.310.70">
    <property type="match status" value="1"/>
</dbReference>
<dbReference type="AlphaFoldDB" id="W4LCH8"/>
<name>W4LCH8_ENTF1</name>
<dbReference type="GO" id="GO:0016810">
    <property type="term" value="F:hydrolase activity, acting on carbon-nitrogen (but not peptide) bonds"/>
    <property type="evidence" value="ECO:0007669"/>
    <property type="project" value="InterPro"/>
</dbReference>
<evidence type="ECO:0000313" key="3">
    <source>
        <dbReference type="Proteomes" id="UP000019141"/>
    </source>
</evidence>
<dbReference type="PATRIC" id="fig|1429438.4.peg.5673"/>
<dbReference type="SUPFAM" id="SSF51556">
    <property type="entry name" value="Metallo-dependent hydrolases"/>
    <property type="match status" value="1"/>
</dbReference>
<dbReference type="Proteomes" id="UP000019141">
    <property type="component" value="Unassembled WGS sequence"/>
</dbReference>
<dbReference type="HOGENOM" id="CLU_009942_2_0_7"/>
<dbReference type="PANTHER" id="PTHR22642:SF2">
    <property type="entry name" value="PROTEIN LONG AFTER FAR-RED 3"/>
    <property type="match status" value="1"/>
</dbReference>
<dbReference type="Gene3D" id="3.20.20.140">
    <property type="entry name" value="Metal-dependent hydrolases"/>
    <property type="match status" value="1"/>
</dbReference>
<protein>
    <submittedName>
        <fullName evidence="2">Amidohydrolase</fullName>
    </submittedName>
</protein>
<reference evidence="2 3" key="1">
    <citation type="journal article" date="2014" name="Nature">
        <title>An environmental bacterial taxon with a large and distinct metabolic repertoire.</title>
        <authorList>
            <person name="Wilson M.C."/>
            <person name="Mori T."/>
            <person name="Ruckert C."/>
            <person name="Uria A.R."/>
            <person name="Helf M.J."/>
            <person name="Takada K."/>
            <person name="Gernert C."/>
            <person name="Steffens U.A."/>
            <person name="Heycke N."/>
            <person name="Schmitt S."/>
            <person name="Rinke C."/>
            <person name="Helfrich E.J."/>
            <person name="Brachmann A.O."/>
            <person name="Gurgui C."/>
            <person name="Wakimoto T."/>
            <person name="Kracht M."/>
            <person name="Crusemann M."/>
            <person name="Hentschel U."/>
            <person name="Abe I."/>
            <person name="Matsunaga S."/>
            <person name="Kalinowski J."/>
            <person name="Takeyama H."/>
            <person name="Piel J."/>
        </authorList>
    </citation>
    <scope>NUCLEOTIDE SEQUENCE [LARGE SCALE GENOMIC DNA]</scope>
    <source>
        <strain evidence="3">TSY1</strain>
    </source>
</reference>
<dbReference type="PANTHER" id="PTHR22642">
    <property type="entry name" value="IMIDAZOLONEPROPIONASE"/>
    <property type="match status" value="1"/>
</dbReference>
<dbReference type="CDD" id="cd01300">
    <property type="entry name" value="YtcJ_like"/>
    <property type="match status" value="1"/>
</dbReference>
<comment type="caution">
    <text evidence="2">The sequence shown here is derived from an EMBL/GenBank/DDBJ whole genome shotgun (WGS) entry which is preliminary data.</text>
</comment>
<dbReference type="Gene3D" id="2.30.40.10">
    <property type="entry name" value="Urease, subunit C, domain 1"/>
    <property type="match status" value="1"/>
</dbReference>
<evidence type="ECO:0000259" key="1">
    <source>
        <dbReference type="Pfam" id="PF07969"/>
    </source>
</evidence>
<organism evidence="2 3">
    <name type="scientific">Entotheonella factor</name>
    <dbReference type="NCBI Taxonomy" id="1429438"/>
    <lineage>
        <taxon>Bacteria</taxon>
        <taxon>Pseudomonadati</taxon>
        <taxon>Nitrospinota/Tectimicrobiota group</taxon>
        <taxon>Candidatus Tectimicrobiota</taxon>
        <taxon>Candidatus Entotheonellia</taxon>
        <taxon>Candidatus Entotheonellales</taxon>
        <taxon>Candidatus Entotheonellaceae</taxon>
        <taxon>Candidatus Entotheonella</taxon>
    </lineage>
</organism>
<keyword evidence="3" id="KW-1185">Reference proteome</keyword>
<dbReference type="InterPro" id="IPR013108">
    <property type="entry name" value="Amidohydro_3"/>
</dbReference>
<dbReference type="Pfam" id="PF07969">
    <property type="entry name" value="Amidohydro_3"/>
    <property type="match status" value="1"/>
</dbReference>